<dbReference type="SUPFAM" id="SSF56801">
    <property type="entry name" value="Acetyl-CoA synthetase-like"/>
    <property type="match status" value="1"/>
</dbReference>
<gene>
    <name evidence="6" type="ORF">ETD85_61235</name>
</gene>
<reference evidence="6 7" key="1">
    <citation type="submission" date="2019-05" db="EMBL/GenBank/DDBJ databases">
        <title>Draft genome sequence of Nonomuraea zeae DSM 100528.</title>
        <authorList>
            <person name="Saricaoglu S."/>
            <person name="Isik K."/>
        </authorList>
    </citation>
    <scope>NUCLEOTIDE SEQUENCE [LARGE SCALE GENOMIC DNA]</scope>
    <source>
        <strain evidence="6 7">DSM 100528</strain>
    </source>
</reference>
<dbReference type="GO" id="GO:0003824">
    <property type="term" value="F:catalytic activity"/>
    <property type="evidence" value="ECO:0007669"/>
    <property type="project" value="InterPro"/>
</dbReference>
<sequence>VVGVCLDRGADLVVAVLAVWKAGAAYVPIDPGQPVERIAYMLGDSRAVLTVTSAEIADELPAGRGRMLVLDDAFTVMRLSMASAERPVRRLSGDQSAYVIYTSGSTGRPKGVVVTQAALANYVGSVPGRLGLDGGRFALVQGQATDLGNTVVFAALTLGGELHIVAEGAATDPEALRAVLAGRGIDFVKMVPSHLAAMGPGLLPGRSLVLGGEAAASDWLEQVLANADVRGCAVFNHYGPTETTIGVATTRLPGGLSPVANTRLYVLDEYLAPVPPGVIGELYVAGAQLARGYLGRPGLTAERFVACPFGGGRMYRTGDRARWSVDGGLVFAGRVDDQVKIRGFRVEPGEVTAALAACPGVHQAVVVAREEAPGDVRLIGYLVADDPEDARDLPATARKFATDRLPDHMVPSAWVVLDALPLTSNGKLDRHALPAPDYGSAQSAGGRPAASAQEEILCMAFADVLGLDGVGVDDDFFALGGHSLLAVRLVSRIRALLGVEIEIRALFDTPTVAGLAAGLNGAARARTPLTAGSRPERIPLSYGQRRMWIIAQLEGPSATYNIPVAVRLAGRIDGPAMAAAFRDVLERHEVLRTVFPIADGEPYQRIIPLGDLDWELATQQVAPQDLAAAVDEARAHTFDLSADAPIRAWLLSTGPEEHVLVVVVHHIAGDGWSWAPLARDVSVAYAARSEGRAPRWEPLPVQYADYALWQRDVLGGTDDPESLISSQVAYWRDTLAGLPEELELPFDRPRQEVAGHLGRRVPLEVPADVHARLREVARSEGVTMFMMLHGALAVLLSRLGGGTDVPIGSALAGRTDEALDGLVGYFVNTFVLRTDLSGDPTFREVLGRVREAGLGAFAHPDVPFERLVEELSPARSLARHPLFQVMLLLQNTANATLDLPGLDAGRRPAAREAAAEERSSGEAAPEDGTAEDLAVVKFDLDVSVGETFDAEGAAAGMRGAVIGAADLFDRTSVVSLAERLVRVLATLSEDPGRRLSAVDILGTA</sequence>
<dbReference type="CDD" id="cd19540">
    <property type="entry name" value="LCL_NRPS-like"/>
    <property type="match status" value="1"/>
</dbReference>
<dbReference type="InterPro" id="IPR001242">
    <property type="entry name" value="Condensation_dom"/>
</dbReference>
<dbReference type="Proteomes" id="UP000306628">
    <property type="component" value="Unassembled WGS sequence"/>
</dbReference>
<dbReference type="Pfam" id="PF00501">
    <property type="entry name" value="AMP-binding"/>
    <property type="match status" value="1"/>
</dbReference>
<proteinExistence type="predicted"/>
<dbReference type="Gene3D" id="1.10.1200.10">
    <property type="entry name" value="ACP-like"/>
    <property type="match status" value="1"/>
</dbReference>
<dbReference type="FunFam" id="2.30.38.10:FF:000001">
    <property type="entry name" value="Non-ribosomal peptide synthetase PvdI"/>
    <property type="match status" value="1"/>
</dbReference>
<dbReference type="PANTHER" id="PTHR45527">
    <property type="entry name" value="NONRIBOSOMAL PEPTIDE SYNTHETASE"/>
    <property type="match status" value="1"/>
</dbReference>
<dbReference type="GO" id="GO:0031177">
    <property type="term" value="F:phosphopantetheine binding"/>
    <property type="evidence" value="ECO:0007669"/>
    <property type="project" value="InterPro"/>
</dbReference>
<dbReference type="InterPro" id="IPR000873">
    <property type="entry name" value="AMP-dep_synth/lig_dom"/>
</dbReference>
<dbReference type="Gene3D" id="3.40.50.980">
    <property type="match status" value="2"/>
</dbReference>
<dbReference type="AlphaFoldDB" id="A0A5S4FKL7"/>
<dbReference type="InterPro" id="IPR023213">
    <property type="entry name" value="CAT-like_dom_sf"/>
</dbReference>
<dbReference type="EMBL" id="VCKX01000568">
    <property type="protein sequence ID" value="TMR09653.1"/>
    <property type="molecule type" value="Genomic_DNA"/>
</dbReference>
<comment type="cofactor">
    <cofactor evidence="1">
        <name>pantetheine 4'-phosphate</name>
        <dbReference type="ChEBI" id="CHEBI:47942"/>
    </cofactor>
</comment>
<keyword evidence="7" id="KW-1185">Reference proteome</keyword>
<evidence type="ECO:0000256" key="4">
    <source>
        <dbReference type="SAM" id="MobiDB-lite"/>
    </source>
</evidence>
<dbReference type="NCBIfam" id="TIGR01733">
    <property type="entry name" value="AA-adenyl-dom"/>
    <property type="match status" value="1"/>
</dbReference>
<dbReference type="GO" id="GO:0072330">
    <property type="term" value="P:monocarboxylic acid biosynthetic process"/>
    <property type="evidence" value="ECO:0007669"/>
    <property type="project" value="UniProtKB-ARBA"/>
</dbReference>
<dbReference type="InterPro" id="IPR009081">
    <property type="entry name" value="PP-bd_ACP"/>
</dbReference>
<keyword evidence="3" id="KW-0597">Phosphoprotein</keyword>
<evidence type="ECO:0000256" key="1">
    <source>
        <dbReference type="ARBA" id="ARBA00001957"/>
    </source>
</evidence>
<dbReference type="InterPro" id="IPR020845">
    <property type="entry name" value="AMP-binding_CS"/>
</dbReference>
<feature type="non-terminal residue" evidence="6">
    <location>
        <position position="1"/>
    </location>
</feature>
<evidence type="ECO:0000256" key="2">
    <source>
        <dbReference type="ARBA" id="ARBA00022450"/>
    </source>
</evidence>
<dbReference type="Pfam" id="PF00550">
    <property type="entry name" value="PP-binding"/>
    <property type="match status" value="1"/>
</dbReference>
<dbReference type="SUPFAM" id="SSF47336">
    <property type="entry name" value="ACP-like"/>
    <property type="match status" value="1"/>
</dbReference>
<dbReference type="GO" id="GO:0043041">
    <property type="term" value="P:amino acid activation for nonribosomal peptide biosynthetic process"/>
    <property type="evidence" value="ECO:0007669"/>
    <property type="project" value="TreeGrafter"/>
</dbReference>
<dbReference type="SMART" id="SM00823">
    <property type="entry name" value="PKS_PP"/>
    <property type="match status" value="1"/>
</dbReference>
<feature type="compositionally biased region" description="Basic and acidic residues" evidence="4">
    <location>
        <begin position="907"/>
        <end position="920"/>
    </location>
</feature>
<dbReference type="InterPro" id="IPR010071">
    <property type="entry name" value="AA_adenyl_dom"/>
</dbReference>
<dbReference type="CDD" id="cd05930">
    <property type="entry name" value="A_NRPS"/>
    <property type="match status" value="1"/>
</dbReference>
<dbReference type="Gene3D" id="2.30.38.10">
    <property type="entry name" value="Luciferase, Domain 3"/>
    <property type="match status" value="1"/>
</dbReference>
<dbReference type="GO" id="GO:0005829">
    <property type="term" value="C:cytosol"/>
    <property type="evidence" value="ECO:0007669"/>
    <property type="project" value="TreeGrafter"/>
</dbReference>
<dbReference type="Gene3D" id="3.30.559.10">
    <property type="entry name" value="Chloramphenicol acetyltransferase-like domain"/>
    <property type="match status" value="1"/>
</dbReference>
<feature type="region of interest" description="Disordered" evidence="4">
    <location>
        <begin position="907"/>
        <end position="928"/>
    </location>
</feature>
<protein>
    <submittedName>
        <fullName evidence="6">Amino acid adenylation domain-containing protein</fullName>
    </submittedName>
</protein>
<dbReference type="SUPFAM" id="SSF52777">
    <property type="entry name" value="CoA-dependent acyltransferases"/>
    <property type="match status" value="2"/>
</dbReference>
<dbReference type="PANTHER" id="PTHR45527:SF1">
    <property type="entry name" value="FATTY ACID SYNTHASE"/>
    <property type="match status" value="1"/>
</dbReference>
<dbReference type="GO" id="GO:0008610">
    <property type="term" value="P:lipid biosynthetic process"/>
    <property type="evidence" value="ECO:0007669"/>
    <property type="project" value="UniProtKB-ARBA"/>
</dbReference>
<keyword evidence="2" id="KW-0596">Phosphopantetheine</keyword>
<dbReference type="Pfam" id="PF00668">
    <property type="entry name" value="Condensation"/>
    <property type="match status" value="1"/>
</dbReference>
<dbReference type="Gene3D" id="3.30.300.30">
    <property type="match status" value="1"/>
</dbReference>
<feature type="non-terminal residue" evidence="6">
    <location>
        <position position="1004"/>
    </location>
</feature>
<evidence type="ECO:0000259" key="5">
    <source>
        <dbReference type="PROSITE" id="PS50075"/>
    </source>
</evidence>
<dbReference type="InterPro" id="IPR020806">
    <property type="entry name" value="PKS_PP-bd"/>
</dbReference>
<dbReference type="OrthoDB" id="3802848at2"/>
<dbReference type="InterPro" id="IPR006162">
    <property type="entry name" value="Ppantetheine_attach_site"/>
</dbReference>
<dbReference type="Gene3D" id="3.30.559.30">
    <property type="entry name" value="Nonribosomal peptide synthetase, condensation domain"/>
    <property type="match status" value="1"/>
</dbReference>
<accession>A0A5S4FKL7</accession>
<evidence type="ECO:0000313" key="6">
    <source>
        <dbReference type="EMBL" id="TMR09653.1"/>
    </source>
</evidence>
<dbReference type="GO" id="GO:0044550">
    <property type="term" value="P:secondary metabolite biosynthetic process"/>
    <property type="evidence" value="ECO:0007669"/>
    <property type="project" value="TreeGrafter"/>
</dbReference>
<evidence type="ECO:0000256" key="3">
    <source>
        <dbReference type="ARBA" id="ARBA00022553"/>
    </source>
</evidence>
<dbReference type="FunFam" id="3.30.300.30:FF:000010">
    <property type="entry name" value="Enterobactin synthetase component F"/>
    <property type="match status" value="1"/>
</dbReference>
<name>A0A5S4FKL7_9ACTN</name>
<dbReference type="PROSITE" id="PS00012">
    <property type="entry name" value="PHOSPHOPANTETHEINE"/>
    <property type="match status" value="1"/>
</dbReference>
<comment type="caution">
    <text evidence="6">The sequence shown here is derived from an EMBL/GenBank/DDBJ whole genome shotgun (WGS) entry which is preliminary data.</text>
</comment>
<evidence type="ECO:0000313" key="7">
    <source>
        <dbReference type="Proteomes" id="UP000306628"/>
    </source>
</evidence>
<dbReference type="PROSITE" id="PS50075">
    <property type="entry name" value="CARRIER"/>
    <property type="match status" value="1"/>
</dbReference>
<feature type="domain" description="Carrier" evidence="5">
    <location>
        <begin position="448"/>
        <end position="523"/>
    </location>
</feature>
<dbReference type="Pfam" id="PF13193">
    <property type="entry name" value="AMP-binding_C"/>
    <property type="match status" value="1"/>
</dbReference>
<dbReference type="InterPro" id="IPR036736">
    <property type="entry name" value="ACP-like_sf"/>
</dbReference>
<dbReference type="InterPro" id="IPR045851">
    <property type="entry name" value="AMP-bd_C_sf"/>
</dbReference>
<dbReference type="PROSITE" id="PS00455">
    <property type="entry name" value="AMP_BINDING"/>
    <property type="match status" value="1"/>
</dbReference>
<dbReference type="InterPro" id="IPR025110">
    <property type="entry name" value="AMP-bd_C"/>
</dbReference>
<dbReference type="FunFam" id="1.10.1200.10:FF:000016">
    <property type="entry name" value="Non-ribosomal peptide synthase"/>
    <property type="match status" value="1"/>
</dbReference>
<organism evidence="6 7">
    <name type="scientific">Nonomuraea zeae</name>
    <dbReference type="NCBI Taxonomy" id="1642303"/>
    <lineage>
        <taxon>Bacteria</taxon>
        <taxon>Bacillati</taxon>
        <taxon>Actinomycetota</taxon>
        <taxon>Actinomycetes</taxon>
        <taxon>Streptosporangiales</taxon>
        <taxon>Streptosporangiaceae</taxon>
        <taxon>Nonomuraea</taxon>
    </lineage>
</organism>